<dbReference type="FunFam" id="2.30.180.10:FF:000008">
    <property type="entry name" value="Fasciclin-like arabinogalactan protein 10"/>
    <property type="match status" value="1"/>
</dbReference>
<dbReference type="PANTHER" id="PTHR32382">
    <property type="entry name" value="FASCICLIN-LIKE ARABINOGALACTAN PROTEIN"/>
    <property type="match status" value="1"/>
</dbReference>
<comment type="function">
    <text evidence="11">May be a cell surface adhesion protein.</text>
</comment>
<evidence type="ECO:0000256" key="7">
    <source>
        <dbReference type="ARBA" id="ARBA00022974"/>
    </source>
</evidence>
<evidence type="ECO:0000313" key="16">
    <source>
        <dbReference type="Proteomes" id="UP000283530"/>
    </source>
</evidence>
<comment type="caution">
    <text evidence="15">The sequence shown here is derived from an EMBL/GenBank/DDBJ whole genome shotgun (WGS) entry which is preliminary data.</text>
</comment>
<feature type="compositionally biased region" description="Pro residues" evidence="12">
    <location>
        <begin position="342"/>
        <end position="353"/>
    </location>
</feature>
<comment type="subcellular location">
    <subcellularLocation>
        <location evidence="1">Cell membrane</location>
        <topology evidence="1">Lipid-anchor</topology>
        <topology evidence="1">GPI-anchor</topology>
    </subcellularLocation>
</comment>
<dbReference type="Proteomes" id="UP000283530">
    <property type="component" value="Unassembled WGS sequence"/>
</dbReference>
<dbReference type="STRING" id="337451.A0A3S3N8Z2"/>
<dbReference type="GO" id="GO:0098552">
    <property type="term" value="C:side of membrane"/>
    <property type="evidence" value="ECO:0007669"/>
    <property type="project" value="UniProtKB-KW"/>
</dbReference>
<evidence type="ECO:0000256" key="10">
    <source>
        <dbReference type="ARBA" id="ARBA00023288"/>
    </source>
</evidence>
<evidence type="ECO:0000256" key="4">
    <source>
        <dbReference type="ARBA" id="ARBA00022622"/>
    </source>
</evidence>
<dbReference type="Gene3D" id="2.30.180.10">
    <property type="entry name" value="FAS1 domain"/>
    <property type="match status" value="2"/>
</dbReference>
<keyword evidence="3" id="KW-1003">Cell membrane</keyword>
<dbReference type="EMBL" id="QPKB01000006">
    <property type="protein sequence ID" value="RWR87564.1"/>
    <property type="molecule type" value="Genomic_DNA"/>
</dbReference>
<evidence type="ECO:0000259" key="14">
    <source>
        <dbReference type="PROSITE" id="PS50213"/>
    </source>
</evidence>
<dbReference type="GO" id="GO:0005886">
    <property type="term" value="C:plasma membrane"/>
    <property type="evidence" value="ECO:0007669"/>
    <property type="project" value="UniProtKB-SubCell"/>
</dbReference>
<evidence type="ECO:0000256" key="8">
    <source>
        <dbReference type="ARBA" id="ARBA00023136"/>
    </source>
</evidence>
<evidence type="ECO:0000256" key="13">
    <source>
        <dbReference type="SAM" id="SignalP"/>
    </source>
</evidence>
<dbReference type="FunFam" id="2.30.180.10:FF:000010">
    <property type="entry name" value="Fasciclin-like arabinogalactan protein 2"/>
    <property type="match status" value="1"/>
</dbReference>
<keyword evidence="4" id="KW-0336">GPI-anchor</keyword>
<keyword evidence="5 13" id="KW-0732">Signal</keyword>
<keyword evidence="8" id="KW-0472">Membrane</keyword>
<dbReference type="SMART" id="SM00554">
    <property type="entry name" value="FAS1"/>
    <property type="match status" value="1"/>
</dbReference>
<evidence type="ECO:0000256" key="2">
    <source>
        <dbReference type="ARBA" id="ARBA00007843"/>
    </source>
</evidence>
<dbReference type="InterPro" id="IPR036378">
    <property type="entry name" value="FAS1_dom_sf"/>
</dbReference>
<feature type="compositionally biased region" description="Low complexity" evidence="12">
    <location>
        <begin position="380"/>
        <end position="393"/>
    </location>
</feature>
<proteinExistence type="inferred from homology"/>
<evidence type="ECO:0000256" key="6">
    <source>
        <dbReference type="ARBA" id="ARBA00022737"/>
    </source>
</evidence>
<dbReference type="SUPFAM" id="SSF82153">
    <property type="entry name" value="FAS1 domain"/>
    <property type="match status" value="2"/>
</dbReference>
<keyword evidence="6" id="KW-0677">Repeat</keyword>
<accession>A0A3S3N8Z2</accession>
<evidence type="ECO:0000256" key="1">
    <source>
        <dbReference type="ARBA" id="ARBA00004609"/>
    </source>
</evidence>
<evidence type="ECO:0000256" key="12">
    <source>
        <dbReference type="SAM" id="MobiDB-lite"/>
    </source>
</evidence>
<evidence type="ECO:0000256" key="11">
    <source>
        <dbReference type="ARBA" id="ARBA00024686"/>
    </source>
</evidence>
<reference evidence="15 16" key="1">
    <citation type="journal article" date="2019" name="Nat. Plants">
        <title>Stout camphor tree genome fills gaps in understanding of flowering plant genome evolution.</title>
        <authorList>
            <person name="Chaw S.M."/>
            <person name="Liu Y.C."/>
            <person name="Wu Y.W."/>
            <person name="Wang H.Y."/>
            <person name="Lin C.I."/>
            <person name="Wu C.S."/>
            <person name="Ke H.M."/>
            <person name="Chang L.Y."/>
            <person name="Hsu C.Y."/>
            <person name="Yang H.T."/>
            <person name="Sudianto E."/>
            <person name="Hsu M.H."/>
            <person name="Wu K.P."/>
            <person name="Wang L.N."/>
            <person name="Leebens-Mack J.H."/>
            <person name="Tsai I.J."/>
        </authorList>
    </citation>
    <scope>NUCLEOTIDE SEQUENCE [LARGE SCALE GENOMIC DNA]</scope>
    <source>
        <strain evidence="16">cv. Chaw 1501</strain>
        <tissue evidence="15">Young leaves</tissue>
    </source>
</reference>
<dbReference type="PANTHER" id="PTHR32382:SF5">
    <property type="entry name" value="FASCICLIN-LIKE ARABINOGALACTAN PROTEIN 8"/>
    <property type="match status" value="1"/>
</dbReference>
<dbReference type="PROSITE" id="PS50213">
    <property type="entry name" value="FAS1"/>
    <property type="match status" value="1"/>
</dbReference>
<keyword evidence="16" id="KW-1185">Reference proteome</keyword>
<dbReference type="InterPro" id="IPR033254">
    <property type="entry name" value="Plant_FLA"/>
</dbReference>
<sequence>MAAKSLNILLSIFLIISLTGISSNAHNITEMLAPFPEYSLYSSYLTQTKLADEINSRQTLTCLVLDNSAMQTLASKHPLSTIKNALALLTLLDYYDAQKLHDISNGTTLSTTLYQTTGKASGNLGFVNITDLKGGKVGFGSASPGSPLASSYTKSVKQIPYNISVIEISAPIIAPGLLSAPAPSVSDVNITALLEKAGCKTFASLILSSGVLKIYQSAMEKGLTIFAPSDEAFKATGAPDLSKLTSAELVTLLQYHAVADYRPIGTLKTAKTPISTLASSGAGKFDLKASAAGDSVTLNTGVDSSRVASTVIDNTPLVIFTVDGILLPVELFGASPSPAPAVVPVSSPSPAPAVSPAKAPVASAPGPSKPESPPAPPTASPGASPSASPTSSENVKSSAIRGFSGPTLSKTLMAVFAICFTRAFSSMW</sequence>
<dbReference type="Pfam" id="PF02469">
    <property type="entry name" value="Fasciclin"/>
    <property type="match status" value="1"/>
</dbReference>
<feature type="region of interest" description="Disordered" evidence="12">
    <location>
        <begin position="342"/>
        <end position="398"/>
    </location>
</feature>
<feature type="chain" id="PRO_5018730091" evidence="13">
    <location>
        <begin position="26"/>
        <end position="428"/>
    </location>
</feature>
<feature type="domain" description="FAS1" evidence="14">
    <location>
        <begin position="186"/>
        <end position="326"/>
    </location>
</feature>
<evidence type="ECO:0000256" key="3">
    <source>
        <dbReference type="ARBA" id="ARBA00022475"/>
    </source>
</evidence>
<evidence type="ECO:0000256" key="9">
    <source>
        <dbReference type="ARBA" id="ARBA00023180"/>
    </source>
</evidence>
<gene>
    <name evidence="15" type="ORF">CKAN_01651500</name>
</gene>
<organism evidence="15 16">
    <name type="scientific">Cinnamomum micranthum f. kanehirae</name>
    <dbReference type="NCBI Taxonomy" id="337451"/>
    <lineage>
        <taxon>Eukaryota</taxon>
        <taxon>Viridiplantae</taxon>
        <taxon>Streptophyta</taxon>
        <taxon>Embryophyta</taxon>
        <taxon>Tracheophyta</taxon>
        <taxon>Spermatophyta</taxon>
        <taxon>Magnoliopsida</taxon>
        <taxon>Magnoliidae</taxon>
        <taxon>Laurales</taxon>
        <taxon>Lauraceae</taxon>
        <taxon>Cinnamomum</taxon>
    </lineage>
</organism>
<name>A0A3S3N8Z2_9MAGN</name>
<dbReference type="AlphaFoldDB" id="A0A3S3N8Z2"/>
<dbReference type="InterPro" id="IPR000782">
    <property type="entry name" value="FAS1_domain"/>
</dbReference>
<protein>
    <submittedName>
        <fullName evidence="15">Fasciclin-like arabinogalactan protein</fullName>
    </submittedName>
</protein>
<dbReference type="OrthoDB" id="286301at2759"/>
<evidence type="ECO:0000256" key="5">
    <source>
        <dbReference type="ARBA" id="ARBA00022729"/>
    </source>
</evidence>
<keyword evidence="10" id="KW-0449">Lipoprotein</keyword>
<keyword evidence="7" id="KW-0654">Proteoglycan</keyword>
<feature type="compositionally biased region" description="Low complexity" evidence="12">
    <location>
        <begin position="354"/>
        <end position="366"/>
    </location>
</feature>
<feature type="compositionally biased region" description="Pro residues" evidence="12">
    <location>
        <begin position="367"/>
        <end position="379"/>
    </location>
</feature>
<evidence type="ECO:0000313" key="15">
    <source>
        <dbReference type="EMBL" id="RWR87564.1"/>
    </source>
</evidence>
<keyword evidence="9" id="KW-0325">Glycoprotein</keyword>
<comment type="similarity">
    <text evidence="2">Belongs to the fasciclin-like AGP family.</text>
</comment>
<feature type="signal peptide" evidence="13">
    <location>
        <begin position="1"/>
        <end position="25"/>
    </location>
</feature>